<evidence type="ECO:0000313" key="2">
    <source>
        <dbReference type="Proteomes" id="UP001216253"/>
    </source>
</evidence>
<dbReference type="EMBL" id="JARESE010000031">
    <property type="protein sequence ID" value="MDE8652212.1"/>
    <property type="molecule type" value="Genomic_DNA"/>
</dbReference>
<comment type="caution">
    <text evidence="1">The sequence shown here is derived from an EMBL/GenBank/DDBJ whole genome shotgun (WGS) entry which is preliminary data.</text>
</comment>
<dbReference type="Proteomes" id="UP001216253">
    <property type="component" value="Unassembled WGS sequence"/>
</dbReference>
<sequence>MNEVSETEGAIVTADEVDSEVRVRYGTEPFLSPEHLEAEKRLLSPRVWMEGRRAPTRLDK</sequence>
<dbReference type="RefSeq" id="WP_275228298.1">
    <property type="nucleotide sequence ID" value="NZ_JARESE010000031.1"/>
</dbReference>
<proteinExistence type="predicted"/>
<protein>
    <submittedName>
        <fullName evidence="1">Uncharacterized protein</fullName>
    </submittedName>
</protein>
<gene>
    <name evidence="1" type="ORF">PYV00_10850</name>
</gene>
<accession>A0ABT5WSK0</accession>
<keyword evidence="2" id="KW-1185">Reference proteome</keyword>
<reference evidence="1 2" key="1">
    <citation type="submission" date="2023-03" db="EMBL/GenBank/DDBJ databases">
        <title>NovoSphingobium album sp. nov. isolated from polycyclic aromatic hydrocarbons- and heavy-metal polluted soil.</title>
        <authorList>
            <person name="Liu Z."/>
            <person name="Wang K."/>
        </authorList>
    </citation>
    <scope>NUCLEOTIDE SEQUENCE [LARGE SCALE GENOMIC DNA]</scope>
    <source>
        <strain evidence="1 2">H3SJ31-1</strain>
    </source>
</reference>
<name>A0ABT5WSK0_9SPHN</name>
<evidence type="ECO:0000313" key="1">
    <source>
        <dbReference type="EMBL" id="MDE8652212.1"/>
    </source>
</evidence>
<organism evidence="1 2">
    <name type="scientific">Novosphingobium album</name>
    <name type="common">ex Liu et al. 2023</name>
    <dbReference type="NCBI Taxonomy" id="3031130"/>
    <lineage>
        <taxon>Bacteria</taxon>
        <taxon>Pseudomonadati</taxon>
        <taxon>Pseudomonadota</taxon>
        <taxon>Alphaproteobacteria</taxon>
        <taxon>Sphingomonadales</taxon>
        <taxon>Sphingomonadaceae</taxon>
        <taxon>Novosphingobium</taxon>
    </lineage>
</organism>